<sequence>MRSKVHWGYDADFIARAMPDLTVRPEWIEAGLILVAESERLLAGVAGITDEGGGEFDVSVFFVDPPFMGKGVGRLLFQALAELARTRGGKRLTILADPNAGRFYERMGAVQVGKERSGTSGRVLPLFHFRLGSGSRHPADGDR</sequence>
<keyword evidence="2" id="KW-0808">Transferase</keyword>
<dbReference type="Gene3D" id="3.40.630.30">
    <property type="match status" value="1"/>
</dbReference>
<keyword evidence="3" id="KW-1185">Reference proteome</keyword>
<dbReference type="SUPFAM" id="SSF55729">
    <property type="entry name" value="Acyl-CoA N-acyltransferases (Nat)"/>
    <property type="match status" value="1"/>
</dbReference>
<organism evidence="2 3">
    <name type="scientific">Oricola cellulosilytica</name>
    <dbReference type="NCBI Taxonomy" id="1429082"/>
    <lineage>
        <taxon>Bacteria</taxon>
        <taxon>Pseudomonadati</taxon>
        <taxon>Pseudomonadota</taxon>
        <taxon>Alphaproteobacteria</taxon>
        <taxon>Hyphomicrobiales</taxon>
        <taxon>Ahrensiaceae</taxon>
        <taxon>Oricola</taxon>
    </lineage>
</organism>
<dbReference type="EMBL" id="SJST01000001">
    <property type="protein sequence ID" value="TCD16053.1"/>
    <property type="molecule type" value="Genomic_DNA"/>
</dbReference>
<evidence type="ECO:0000313" key="2">
    <source>
        <dbReference type="EMBL" id="TCD16053.1"/>
    </source>
</evidence>
<comment type="caution">
    <text evidence="2">The sequence shown here is derived from an EMBL/GenBank/DDBJ whole genome shotgun (WGS) entry which is preliminary data.</text>
</comment>
<dbReference type="OrthoDB" id="7205533at2"/>
<dbReference type="RefSeq" id="WP_131564573.1">
    <property type="nucleotide sequence ID" value="NZ_JAINFK010000001.1"/>
</dbReference>
<dbReference type="PROSITE" id="PS51186">
    <property type="entry name" value="GNAT"/>
    <property type="match status" value="1"/>
</dbReference>
<dbReference type="Pfam" id="PF13673">
    <property type="entry name" value="Acetyltransf_10"/>
    <property type="match status" value="1"/>
</dbReference>
<dbReference type="InterPro" id="IPR016181">
    <property type="entry name" value="Acyl_CoA_acyltransferase"/>
</dbReference>
<dbReference type="AlphaFoldDB" id="A0A4R0PGM7"/>
<evidence type="ECO:0000259" key="1">
    <source>
        <dbReference type="PROSITE" id="PS51186"/>
    </source>
</evidence>
<dbReference type="GO" id="GO:0016747">
    <property type="term" value="F:acyltransferase activity, transferring groups other than amino-acyl groups"/>
    <property type="evidence" value="ECO:0007669"/>
    <property type="project" value="InterPro"/>
</dbReference>
<dbReference type="Proteomes" id="UP000291301">
    <property type="component" value="Unassembled WGS sequence"/>
</dbReference>
<evidence type="ECO:0000313" key="3">
    <source>
        <dbReference type="Proteomes" id="UP000291301"/>
    </source>
</evidence>
<reference evidence="2 3" key="1">
    <citation type="journal article" date="2015" name="Antonie Van Leeuwenhoek">
        <title>Oricola cellulosilytica gen. nov., sp. nov., a cellulose-degrading bacterium of the family Phyllobacteriaceae isolated from surface seashore water, and emended descriptions of Mesorhizobium loti and Phyllobacterium myrsinacearum.</title>
        <authorList>
            <person name="Hameed A."/>
            <person name="Shahina M."/>
            <person name="Lai W.A."/>
            <person name="Lin S.Y."/>
            <person name="Young L.S."/>
            <person name="Liu Y.C."/>
            <person name="Hsu Y.H."/>
            <person name="Young C.C."/>
        </authorList>
    </citation>
    <scope>NUCLEOTIDE SEQUENCE [LARGE SCALE GENOMIC DNA]</scope>
    <source>
        <strain evidence="2 3">KCTC 52183</strain>
    </source>
</reference>
<accession>A0A4R0PGM7</accession>
<proteinExistence type="predicted"/>
<protein>
    <submittedName>
        <fullName evidence="2">GNAT family N-acetyltransferase</fullName>
    </submittedName>
</protein>
<dbReference type="InterPro" id="IPR000182">
    <property type="entry name" value="GNAT_dom"/>
</dbReference>
<gene>
    <name evidence="2" type="ORF">E0D97_01020</name>
</gene>
<feature type="domain" description="N-acetyltransferase" evidence="1">
    <location>
        <begin position="1"/>
        <end position="131"/>
    </location>
</feature>
<dbReference type="CDD" id="cd04301">
    <property type="entry name" value="NAT_SF"/>
    <property type="match status" value="1"/>
</dbReference>
<name>A0A4R0PGM7_9HYPH</name>